<proteinExistence type="predicted"/>
<keyword evidence="2" id="KW-1185">Reference proteome</keyword>
<gene>
    <name evidence="1" type="ORF">PHMEG_00027338</name>
</gene>
<dbReference type="AlphaFoldDB" id="A0A225V942"/>
<dbReference type="PANTHER" id="PTHR47169">
    <property type="entry name" value="OS01G0541250 PROTEIN"/>
    <property type="match status" value="1"/>
</dbReference>
<accession>A0A225V942</accession>
<reference evidence="2" key="1">
    <citation type="submission" date="2017-03" db="EMBL/GenBank/DDBJ databases">
        <title>Phytopthora megakarya and P. palmivora, two closely related causual agents of cacao black pod achieved similar genome size and gene model numbers by different mechanisms.</title>
        <authorList>
            <person name="Ali S."/>
            <person name="Shao J."/>
            <person name="Larry D.J."/>
            <person name="Kronmiller B."/>
            <person name="Shen D."/>
            <person name="Strem M.D."/>
            <person name="Melnick R.L."/>
            <person name="Guiltinan M.J."/>
            <person name="Tyler B.M."/>
            <person name="Meinhardt L.W."/>
            <person name="Bailey B.A."/>
        </authorList>
    </citation>
    <scope>NUCLEOTIDE SEQUENCE [LARGE SCALE GENOMIC DNA]</scope>
    <source>
        <strain evidence="2">zdho120</strain>
    </source>
</reference>
<dbReference type="InterPro" id="IPR036397">
    <property type="entry name" value="RNaseH_sf"/>
</dbReference>
<dbReference type="GO" id="GO:0003676">
    <property type="term" value="F:nucleic acid binding"/>
    <property type="evidence" value="ECO:0007669"/>
    <property type="project" value="InterPro"/>
</dbReference>
<organism evidence="1 2">
    <name type="scientific">Phytophthora megakarya</name>
    <dbReference type="NCBI Taxonomy" id="4795"/>
    <lineage>
        <taxon>Eukaryota</taxon>
        <taxon>Sar</taxon>
        <taxon>Stramenopiles</taxon>
        <taxon>Oomycota</taxon>
        <taxon>Peronosporomycetes</taxon>
        <taxon>Peronosporales</taxon>
        <taxon>Peronosporaceae</taxon>
        <taxon>Phytophthora</taxon>
    </lineage>
</organism>
<dbReference type="OrthoDB" id="123761at2759"/>
<comment type="caution">
    <text evidence="1">The sequence shown here is derived from an EMBL/GenBank/DDBJ whole genome shotgun (WGS) entry which is preliminary data.</text>
</comment>
<sequence>MIVAAVTRSSLFDGKIGIWDFINQVVAQCNSYNRAAGTYVILSFTAKWPPADRYKPIYIQQDNANPHVSPDDPGIFDASHYQEGCYNINEVIRAVQKSFSALKPEKLDNMFLTLRKVMECVLGAGGGNEYKLPHMSKIKLRKLCRV</sequence>
<evidence type="ECO:0000313" key="1">
    <source>
        <dbReference type="EMBL" id="OWZ01307.1"/>
    </source>
</evidence>
<evidence type="ECO:0000313" key="2">
    <source>
        <dbReference type="Proteomes" id="UP000198211"/>
    </source>
</evidence>
<protein>
    <submittedName>
        <fullName evidence="1">Mar9 Transposase</fullName>
    </submittedName>
</protein>
<dbReference type="Proteomes" id="UP000198211">
    <property type="component" value="Unassembled WGS sequence"/>
</dbReference>
<dbReference type="EMBL" id="NBNE01006948">
    <property type="protein sequence ID" value="OWZ01307.1"/>
    <property type="molecule type" value="Genomic_DNA"/>
</dbReference>
<dbReference type="Gene3D" id="3.30.420.10">
    <property type="entry name" value="Ribonuclease H-like superfamily/Ribonuclease H"/>
    <property type="match status" value="1"/>
</dbReference>
<name>A0A225V942_9STRA</name>
<dbReference type="PANTHER" id="PTHR47169:SF2">
    <property type="entry name" value="OS01G0541250 PROTEIN"/>
    <property type="match status" value="1"/>
</dbReference>